<evidence type="ECO:0000313" key="5">
    <source>
        <dbReference type="Proteomes" id="UP000250369"/>
    </source>
</evidence>
<dbReference type="Gene3D" id="3.30.420.40">
    <property type="match status" value="2"/>
</dbReference>
<dbReference type="AlphaFoldDB" id="A0A329MNZ9"/>
<dbReference type="SUPFAM" id="SSF46785">
    <property type="entry name" value="Winged helix' DNA-binding domain"/>
    <property type="match status" value="1"/>
</dbReference>
<dbReference type="SUPFAM" id="SSF53067">
    <property type="entry name" value="Actin-like ATPase domain"/>
    <property type="match status" value="1"/>
</dbReference>
<dbReference type="Pfam" id="PF13412">
    <property type="entry name" value="HTH_24"/>
    <property type="match status" value="1"/>
</dbReference>
<dbReference type="InterPro" id="IPR000600">
    <property type="entry name" value="ROK"/>
</dbReference>
<dbReference type="InterPro" id="IPR043129">
    <property type="entry name" value="ATPase_NBD"/>
</dbReference>
<evidence type="ECO:0000256" key="3">
    <source>
        <dbReference type="ARBA" id="ARBA00022629"/>
    </source>
</evidence>
<accession>A0A329MNZ9</accession>
<dbReference type="CDD" id="cd23763">
    <property type="entry name" value="ASKHA_ATPase_ROK"/>
    <property type="match status" value="1"/>
</dbReference>
<name>A0A329MNZ9_9BACL</name>
<comment type="caution">
    <text evidence="4">The sequence shown here is derived from an EMBL/GenBank/DDBJ whole genome shotgun (WGS) entry which is preliminary data.</text>
</comment>
<proteinExistence type="inferred from homology"/>
<keyword evidence="5" id="KW-1185">Reference proteome</keyword>
<keyword evidence="3" id="KW-0119">Carbohydrate metabolism</keyword>
<reference evidence="4 5" key="1">
    <citation type="journal article" date="2009" name="Int. J. Syst. Evol. Microbiol.">
        <title>Paenibacillus contaminans sp. nov., isolated from a contaminated laboratory plate.</title>
        <authorList>
            <person name="Chou J.H."/>
            <person name="Lee J.H."/>
            <person name="Lin M.C."/>
            <person name="Chang P.S."/>
            <person name="Arun A.B."/>
            <person name="Young C.C."/>
            <person name="Chen W.M."/>
        </authorList>
    </citation>
    <scope>NUCLEOTIDE SEQUENCE [LARGE SCALE GENOMIC DNA]</scope>
    <source>
        <strain evidence="4 5">CKOBP-6</strain>
    </source>
</reference>
<protein>
    <recommendedName>
        <fullName evidence="6">ROK family transcriptional regulator</fullName>
    </recommendedName>
</protein>
<evidence type="ECO:0000256" key="1">
    <source>
        <dbReference type="ARBA" id="ARBA00002486"/>
    </source>
</evidence>
<evidence type="ECO:0000313" key="4">
    <source>
        <dbReference type="EMBL" id="RAV21629.1"/>
    </source>
</evidence>
<dbReference type="InterPro" id="IPR036390">
    <property type="entry name" value="WH_DNA-bd_sf"/>
</dbReference>
<evidence type="ECO:0000256" key="2">
    <source>
        <dbReference type="ARBA" id="ARBA00006479"/>
    </source>
</evidence>
<dbReference type="EMBL" id="QMFB01000004">
    <property type="protein sequence ID" value="RAV21629.1"/>
    <property type="molecule type" value="Genomic_DNA"/>
</dbReference>
<dbReference type="PANTHER" id="PTHR18964:SF110">
    <property type="entry name" value="TRANSCRIPTIONAL REGULATOR, XYLR-RELATED"/>
    <property type="match status" value="1"/>
</dbReference>
<keyword evidence="3" id="KW-0859">Xylose metabolism</keyword>
<organism evidence="4 5">
    <name type="scientific">Paenibacillus contaminans</name>
    <dbReference type="NCBI Taxonomy" id="450362"/>
    <lineage>
        <taxon>Bacteria</taxon>
        <taxon>Bacillati</taxon>
        <taxon>Bacillota</taxon>
        <taxon>Bacilli</taxon>
        <taxon>Bacillales</taxon>
        <taxon>Paenibacillaceae</taxon>
        <taxon>Paenibacillus</taxon>
    </lineage>
</organism>
<sequence length="384" mass="42073">MKQTTHGRDETQMNLHPSEIEVLQAIRQSDGISRKLLAEKTGFSQASITKLTKSLMDQGYIMEGEKIGRGLGRKEVLLYPHPDKFAFLGIDIGGYRIRFALSNNRLDIKHHAEFLISELLQADDLSAELLIRVEAFLQAAGTEAVDAIGIGVTGIIDKTQRKIMNIPNARGWDDLPIADQFEERFGCPVYLEESGRAMAYAEKVAGKAKTTDDFITVYIAYGIAAGIFINGRLMRGVNNAAGLLGHITVDEKAGRCSCGNYGCLENLVTYPMLASRFKSRSGSTLSFAEAYQMNDKDALDVCLEAGEAIGIAISNVINLFNPEIIYLGGPVFERFPIVFEEVRRTVLLRANRFATLGMQLETNSFGDRQGIVGALALASASFVS</sequence>
<dbReference type="InterPro" id="IPR036388">
    <property type="entry name" value="WH-like_DNA-bd_sf"/>
</dbReference>
<comment type="function">
    <text evidence="1">Transcriptional repressor of xylose-utilizing enzymes.</text>
</comment>
<dbReference type="PANTHER" id="PTHR18964">
    <property type="entry name" value="ROK (REPRESSOR, ORF, KINASE) FAMILY"/>
    <property type="match status" value="1"/>
</dbReference>
<dbReference type="Pfam" id="PF00480">
    <property type="entry name" value="ROK"/>
    <property type="match status" value="1"/>
</dbReference>
<comment type="similarity">
    <text evidence="2">Belongs to the ROK (NagC/XylR) family.</text>
</comment>
<dbReference type="GO" id="GO:0042732">
    <property type="term" value="P:D-xylose metabolic process"/>
    <property type="evidence" value="ECO:0007669"/>
    <property type="project" value="UniProtKB-KW"/>
</dbReference>
<evidence type="ECO:0008006" key="6">
    <source>
        <dbReference type="Google" id="ProtNLM"/>
    </source>
</evidence>
<dbReference type="Gene3D" id="1.10.10.10">
    <property type="entry name" value="Winged helix-like DNA-binding domain superfamily/Winged helix DNA-binding domain"/>
    <property type="match status" value="1"/>
</dbReference>
<dbReference type="Proteomes" id="UP000250369">
    <property type="component" value="Unassembled WGS sequence"/>
</dbReference>
<gene>
    <name evidence="4" type="ORF">DQG23_10260</name>
</gene>